<proteinExistence type="predicted"/>
<name>A0A8W7PZ87_ANOCL</name>
<dbReference type="AlphaFoldDB" id="A0A8W7PZ87"/>
<sequence length="217" mass="25160">MKSRRHTVRERKLAAYIHPVVLVALALRDEIVHIFRHRFVPLATPTSTGLATTTTTILLVQLVRLILQVERFDALARLLQHVRIEREERVETVLRQLRVVLVHGGQLAACIPLQNGVTVGQLVGARNPRESRRHRRQADAQRVQLTGDDRRQLQRLQEREVLRARGEMVGAERDHVEDRLTHRVKHEMRLQRLIVVHRVAPLELMKCSAYDSLKLQM</sequence>
<reference evidence="1" key="1">
    <citation type="submission" date="2022-08" db="UniProtKB">
        <authorList>
            <consortium name="EnsemblMetazoa"/>
        </authorList>
    </citation>
    <scope>IDENTIFICATION</scope>
</reference>
<dbReference type="EnsemblMetazoa" id="ACOM040193-RA">
    <property type="protein sequence ID" value="ACOM040193-PA.1"/>
    <property type="gene ID" value="ACOM040193"/>
</dbReference>
<dbReference type="Proteomes" id="UP000075882">
    <property type="component" value="Unassembled WGS sequence"/>
</dbReference>
<evidence type="ECO:0000313" key="1">
    <source>
        <dbReference type="EnsemblMetazoa" id="ACOM040193-PA.1"/>
    </source>
</evidence>
<organism evidence="1">
    <name type="scientific">Anopheles coluzzii</name>
    <name type="common">African malaria mosquito</name>
    <dbReference type="NCBI Taxonomy" id="1518534"/>
    <lineage>
        <taxon>Eukaryota</taxon>
        <taxon>Metazoa</taxon>
        <taxon>Ecdysozoa</taxon>
        <taxon>Arthropoda</taxon>
        <taxon>Hexapoda</taxon>
        <taxon>Insecta</taxon>
        <taxon>Pterygota</taxon>
        <taxon>Neoptera</taxon>
        <taxon>Endopterygota</taxon>
        <taxon>Diptera</taxon>
        <taxon>Nematocera</taxon>
        <taxon>Culicoidea</taxon>
        <taxon>Culicidae</taxon>
        <taxon>Anophelinae</taxon>
        <taxon>Anopheles</taxon>
    </lineage>
</organism>
<protein>
    <submittedName>
        <fullName evidence="1">Uncharacterized protein</fullName>
    </submittedName>
</protein>
<accession>A0A8W7PZ87</accession>